<evidence type="ECO:0000256" key="9">
    <source>
        <dbReference type="RuleBase" id="RU366078"/>
    </source>
</evidence>
<dbReference type="Proteomes" id="UP000318571">
    <property type="component" value="Chromosome 7"/>
</dbReference>
<dbReference type="PROSITE" id="PS51888">
    <property type="entry name" value="CLIP"/>
    <property type="match status" value="1"/>
</dbReference>
<keyword evidence="9" id="KW-0964">Secreted</keyword>
<dbReference type="PRINTS" id="PR00722">
    <property type="entry name" value="CHYMOTRYPSIN"/>
</dbReference>
<dbReference type="EC" id="3.4.21.-" evidence="8"/>
<dbReference type="InterPro" id="IPR022700">
    <property type="entry name" value="CLIP"/>
</dbReference>
<name>A0A553P2W0_TIGCA</name>
<evidence type="ECO:0000256" key="5">
    <source>
        <dbReference type="ARBA" id="ARBA00023157"/>
    </source>
</evidence>
<dbReference type="PANTHER" id="PTHR24258">
    <property type="entry name" value="SERINE PROTEASE-RELATED"/>
    <property type="match status" value="1"/>
</dbReference>
<dbReference type="InterPro" id="IPR001254">
    <property type="entry name" value="Trypsin_dom"/>
</dbReference>
<evidence type="ECO:0000256" key="1">
    <source>
        <dbReference type="ARBA" id="ARBA00022670"/>
    </source>
</evidence>
<dbReference type="InterPro" id="IPR018114">
    <property type="entry name" value="TRYPSIN_HIS"/>
</dbReference>
<evidence type="ECO:0000256" key="2">
    <source>
        <dbReference type="ARBA" id="ARBA00022729"/>
    </source>
</evidence>
<dbReference type="GO" id="GO:0006508">
    <property type="term" value="P:proteolysis"/>
    <property type="evidence" value="ECO:0007669"/>
    <property type="project" value="UniProtKB-KW"/>
</dbReference>
<gene>
    <name evidence="12" type="ORF">TCAL_09603</name>
</gene>
<organism evidence="12 13">
    <name type="scientific">Tigriopus californicus</name>
    <name type="common">Marine copepod</name>
    <dbReference type="NCBI Taxonomy" id="6832"/>
    <lineage>
        <taxon>Eukaryota</taxon>
        <taxon>Metazoa</taxon>
        <taxon>Ecdysozoa</taxon>
        <taxon>Arthropoda</taxon>
        <taxon>Crustacea</taxon>
        <taxon>Multicrustacea</taxon>
        <taxon>Hexanauplia</taxon>
        <taxon>Copepoda</taxon>
        <taxon>Harpacticoida</taxon>
        <taxon>Harpacticidae</taxon>
        <taxon>Tigriopus</taxon>
    </lineage>
</organism>
<dbReference type="Gene3D" id="2.40.10.10">
    <property type="entry name" value="Trypsin-like serine proteases"/>
    <property type="match status" value="2"/>
</dbReference>
<evidence type="ECO:0000256" key="3">
    <source>
        <dbReference type="ARBA" id="ARBA00022801"/>
    </source>
</evidence>
<dbReference type="SMART" id="SM00020">
    <property type="entry name" value="Tryp_SPc"/>
    <property type="match status" value="1"/>
</dbReference>
<dbReference type="CDD" id="cd00190">
    <property type="entry name" value="Tryp_SPc"/>
    <property type="match status" value="1"/>
</dbReference>
<keyword evidence="1 8" id="KW-0645">Protease</keyword>
<feature type="domain" description="Clip" evidence="11">
    <location>
        <begin position="108"/>
        <end position="168"/>
    </location>
</feature>
<keyword evidence="13" id="KW-1185">Reference proteome</keyword>
<dbReference type="Pfam" id="PF12032">
    <property type="entry name" value="CLIP"/>
    <property type="match status" value="2"/>
</dbReference>
<dbReference type="PROSITE" id="PS00135">
    <property type="entry name" value="TRYPSIN_SER"/>
    <property type="match status" value="1"/>
</dbReference>
<evidence type="ECO:0000313" key="12">
    <source>
        <dbReference type="EMBL" id="TRY72013.1"/>
    </source>
</evidence>
<dbReference type="InterPro" id="IPR001314">
    <property type="entry name" value="Peptidase_S1A"/>
</dbReference>
<accession>A0A553P2W0</accession>
<proteinExistence type="inferred from homology"/>
<dbReference type="PANTHER" id="PTHR24258:SF144">
    <property type="entry name" value="GH14088P"/>
    <property type="match status" value="1"/>
</dbReference>
<keyword evidence="5" id="KW-1015">Disulfide bond</keyword>
<keyword evidence="2 9" id="KW-0732">Signal</keyword>
<dbReference type="SUPFAM" id="SSF50494">
    <property type="entry name" value="Trypsin-like serine proteases"/>
    <property type="match status" value="1"/>
</dbReference>
<dbReference type="GO" id="GO:0005576">
    <property type="term" value="C:extracellular region"/>
    <property type="evidence" value="ECO:0007669"/>
    <property type="project" value="UniProtKB-SubCell"/>
</dbReference>
<dbReference type="EMBL" id="VCGU01000008">
    <property type="protein sequence ID" value="TRY72013.1"/>
    <property type="molecule type" value="Genomic_DNA"/>
</dbReference>
<dbReference type="InterPro" id="IPR009003">
    <property type="entry name" value="Peptidase_S1_PA"/>
</dbReference>
<dbReference type="GO" id="GO:0004252">
    <property type="term" value="F:serine-type endopeptidase activity"/>
    <property type="evidence" value="ECO:0007669"/>
    <property type="project" value="UniProtKB-UniRule"/>
</dbReference>
<dbReference type="InterPro" id="IPR043504">
    <property type="entry name" value="Peptidase_S1_PA_chymotrypsin"/>
</dbReference>
<dbReference type="Pfam" id="PF00089">
    <property type="entry name" value="Trypsin"/>
    <property type="match status" value="1"/>
</dbReference>
<keyword evidence="4 8" id="KW-0720">Serine protease</keyword>
<keyword evidence="3 8" id="KW-0378">Hydrolase</keyword>
<evidence type="ECO:0000256" key="7">
    <source>
        <dbReference type="ARBA" id="ARBA00024195"/>
    </source>
</evidence>
<protein>
    <recommendedName>
        <fullName evidence="9">CLIP domain-containing serine protease</fullName>
        <ecNumber evidence="8">3.4.21.-</ecNumber>
    </recommendedName>
</protein>
<dbReference type="PROSITE" id="PS00134">
    <property type="entry name" value="TRYPSIN_HIS"/>
    <property type="match status" value="1"/>
</dbReference>
<comment type="domain">
    <text evidence="9">The clip domain consists of 35-55 residues which are 'knitted' together usually by 3 conserved disulfide bonds forming a clip-like compact structure.</text>
</comment>
<dbReference type="InterPro" id="IPR033116">
    <property type="entry name" value="TRYPSIN_SER"/>
</dbReference>
<evidence type="ECO:0000256" key="6">
    <source>
        <dbReference type="ARBA" id="ARBA00023180"/>
    </source>
</evidence>
<feature type="chain" id="PRO_5023965666" description="CLIP domain-containing serine protease" evidence="9">
    <location>
        <begin position="20"/>
        <end position="474"/>
    </location>
</feature>
<dbReference type="InterPro" id="IPR038565">
    <property type="entry name" value="CLIP_sf"/>
</dbReference>
<evidence type="ECO:0000313" key="13">
    <source>
        <dbReference type="Proteomes" id="UP000318571"/>
    </source>
</evidence>
<comment type="similarity">
    <text evidence="7 9">Belongs to the peptidase S1 family. CLIP subfamily.</text>
</comment>
<sequence length="474" mass="52222">MFVFRFILSFGLGISLAHGFTLPQEDETPRSCNLPKGTPGFCVPLNRCTAINELVENLETVTNDVRLYMQDSFQCPPNPKKEGFEVCCAPELIVPALTVEPETVPRNSCAFQFDIPVTCAPFSECTPILQLIENIRRPIPQAIPILLQNSWLCGFEAIGGVSQPQVCCPNAVLKPKKKVPSDHPNRGLLPLDTECGINDPVQKRIVGGQDTVLGEYPWLVNLGFKSSGGTTDEILFKCGGSLISDQYVLTAAHCVTNLPESITLARIRVGEHDLGKDEDCDPDSFPKVCAEPVQDFNIEKIIPHESYNAPNPFQNDIALIRLDGKVQFNRFASPICLPFKDDEEESYEKVESQNTITDVAGWGATTRTGRKPALLLQKLKVEVFEGAKCREVYSTRGGKLTPLQQMCAGGENGKDSCVGDSGSALMRDVRPLPSIFKIIGVVSFGPRRCGTEGVPGVYTRVRYYLDWILDHIEE</sequence>
<dbReference type="FunFam" id="2.40.10.10:FF:000028">
    <property type="entry name" value="Serine protease easter"/>
    <property type="match status" value="1"/>
</dbReference>
<evidence type="ECO:0000256" key="8">
    <source>
        <dbReference type="RuleBase" id="RU363034"/>
    </source>
</evidence>
<dbReference type="AlphaFoldDB" id="A0A553P2W0"/>
<dbReference type="PROSITE" id="PS50240">
    <property type="entry name" value="TRYPSIN_DOM"/>
    <property type="match status" value="1"/>
</dbReference>
<feature type="signal peptide" evidence="9">
    <location>
        <begin position="1"/>
        <end position="19"/>
    </location>
</feature>
<dbReference type="OrthoDB" id="6352817at2759"/>
<comment type="subcellular location">
    <subcellularLocation>
        <location evidence="9">Secreted</location>
    </subcellularLocation>
</comment>
<comment type="caution">
    <text evidence="12">The sequence shown here is derived from an EMBL/GenBank/DDBJ whole genome shotgun (WGS) entry which is preliminary data.</text>
</comment>
<dbReference type="Gene3D" id="3.30.1640.30">
    <property type="match status" value="2"/>
</dbReference>
<evidence type="ECO:0000259" key="10">
    <source>
        <dbReference type="PROSITE" id="PS50240"/>
    </source>
</evidence>
<dbReference type="OMA" id="TECGIND"/>
<keyword evidence="6" id="KW-0325">Glycoprotein</keyword>
<feature type="domain" description="Peptidase S1" evidence="10">
    <location>
        <begin position="205"/>
        <end position="473"/>
    </location>
</feature>
<dbReference type="STRING" id="6832.A0A553P2W0"/>
<reference evidence="12 13" key="1">
    <citation type="journal article" date="2018" name="Nat. Ecol. Evol.">
        <title>Genomic signatures of mitonuclear coevolution across populations of Tigriopus californicus.</title>
        <authorList>
            <person name="Barreto F.S."/>
            <person name="Watson E.T."/>
            <person name="Lima T.G."/>
            <person name="Willett C.S."/>
            <person name="Edmands S."/>
            <person name="Li W."/>
            <person name="Burton R.S."/>
        </authorList>
    </citation>
    <scope>NUCLEOTIDE SEQUENCE [LARGE SCALE GENOMIC DNA]</scope>
    <source>
        <strain evidence="12 13">San Diego</strain>
    </source>
</reference>
<evidence type="ECO:0000259" key="11">
    <source>
        <dbReference type="PROSITE" id="PS51888"/>
    </source>
</evidence>
<evidence type="ECO:0000256" key="4">
    <source>
        <dbReference type="ARBA" id="ARBA00022825"/>
    </source>
</evidence>